<gene>
    <name evidence="2" type="ordered locus">Gbro_2089</name>
</gene>
<dbReference type="Proteomes" id="UP000001219">
    <property type="component" value="Chromosome"/>
</dbReference>
<dbReference type="AlphaFoldDB" id="D0LAM8"/>
<sequence>MTASEATRAAVSDWDAAAYAEHLVPGSWPTADVDGLRAGAGRFRDLARRVRGIGNDIDAGRRGIAGGRGIFAEELDAVLRRLNDHEPGSGGAGDVAGRLDTVARMLERYADTVVQARQEMTLIAAITDRDSRRAEVLALLGDESARVVAASAGRLALTAAGDDFTDRSEDAARHDTPPAATSGMMPFAPMGALGAGALAGAAGVGAVRSGPGGPAVVDTEDLVWLRRRADQVASSVGPELGGWLRTAVGLGRSDRGRRVVVVATSDPQPYQRRGMSLGDDEALAGDGRAPELAILDHMAATGTTPCAVASAAPMAPATLAVLRAAEVEVLAPGADTRGP</sequence>
<feature type="compositionally biased region" description="Basic and acidic residues" evidence="1">
    <location>
        <begin position="165"/>
        <end position="176"/>
    </location>
</feature>
<evidence type="ECO:0000256" key="1">
    <source>
        <dbReference type="SAM" id="MobiDB-lite"/>
    </source>
</evidence>
<reference evidence="3" key="1">
    <citation type="submission" date="2009-10" db="EMBL/GenBank/DDBJ databases">
        <title>The complete chromosome of Gordonia bronchialis DSM 43247.</title>
        <authorList>
            <consortium name="US DOE Joint Genome Institute (JGI-PGF)"/>
            <person name="Lucas S."/>
            <person name="Copeland A."/>
            <person name="Lapidus A."/>
            <person name="Glavina del Rio T."/>
            <person name="Dalin E."/>
            <person name="Tice H."/>
            <person name="Bruce D."/>
            <person name="Goodwin L."/>
            <person name="Pitluck S."/>
            <person name="Kyrpides N."/>
            <person name="Mavromatis K."/>
            <person name="Ivanova N."/>
            <person name="Ovchinnikova G."/>
            <person name="Saunders E."/>
            <person name="Brettin T."/>
            <person name="Detter J.C."/>
            <person name="Han C."/>
            <person name="Larimer F."/>
            <person name="Land M."/>
            <person name="Hauser L."/>
            <person name="Markowitz V."/>
            <person name="Cheng J.-F."/>
            <person name="Hugenholtz P."/>
            <person name="Woyke T."/>
            <person name="Wu D."/>
            <person name="Jando M."/>
            <person name="Schneider S."/>
            <person name="Goeker M."/>
            <person name="Klenk H.-P."/>
            <person name="Eisen J.A."/>
        </authorList>
    </citation>
    <scope>NUCLEOTIDE SEQUENCE [LARGE SCALE GENOMIC DNA]</scope>
    <source>
        <strain evidence="3">ATCC 25592 / DSM 43247 / BCRC 13721 / JCM 3198 / KCTC 3076 / NBRC 16047 / NCTC 10667</strain>
    </source>
</reference>
<keyword evidence="3" id="KW-1185">Reference proteome</keyword>
<protein>
    <submittedName>
        <fullName evidence="2">Uncharacterized protein</fullName>
    </submittedName>
</protein>
<accession>D0LAM8</accession>
<feature type="region of interest" description="Disordered" evidence="1">
    <location>
        <begin position="165"/>
        <end position="184"/>
    </location>
</feature>
<dbReference type="OrthoDB" id="4382066at2"/>
<evidence type="ECO:0000313" key="2">
    <source>
        <dbReference type="EMBL" id="ACY21341.1"/>
    </source>
</evidence>
<dbReference type="STRING" id="526226.Gbro_2089"/>
<reference evidence="2 3" key="2">
    <citation type="journal article" date="2010" name="Stand. Genomic Sci.">
        <title>Complete genome sequence of Gordonia bronchialis type strain (3410).</title>
        <authorList>
            <person name="Ivanova N."/>
            <person name="Sikorski J."/>
            <person name="Jando M."/>
            <person name="Lapidus A."/>
            <person name="Nolan M."/>
            <person name="Lucas S."/>
            <person name="Del Rio T.G."/>
            <person name="Tice H."/>
            <person name="Copeland A."/>
            <person name="Cheng J.F."/>
            <person name="Chen F."/>
            <person name="Bruce D."/>
            <person name="Goodwin L."/>
            <person name="Pitluck S."/>
            <person name="Mavromatis K."/>
            <person name="Ovchinnikova G."/>
            <person name="Pati A."/>
            <person name="Chen A."/>
            <person name="Palaniappan K."/>
            <person name="Land M."/>
            <person name="Hauser L."/>
            <person name="Chang Y.J."/>
            <person name="Jeffries C.D."/>
            <person name="Chain P."/>
            <person name="Saunders E."/>
            <person name="Han C."/>
            <person name="Detter J.C."/>
            <person name="Brettin T."/>
            <person name="Rohde M."/>
            <person name="Goker M."/>
            <person name="Bristow J."/>
            <person name="Eisen J.A."/>
            <person name="Markowitz V."/>
            <person name="Hugenholtz P."/>
            <person name="Klenk H.P."/>
            <person name="Kyrpides N.C."/>
        </authorList>
    </citation>
    <scope>NUCLEOTIDE SEQUENCE [LARGE SCALE GENOMIC DNA]</scope>
    <source>
        <strain evidence="3">ATCC 25592 / DSM 43247 / BCRC 13721 / JCM 3198 / KCTC 3076 / NBRC 16047 / NCTC 10667</strain>
    </source>
</reference>
<name>D0LAM8_GORB4</name>
<proteinExistence type="predicted"/>
<dbReference type="EMBL" id="CP001802">
    <property type="protein sequence ID" value="ACY21341.1"/>
    <property type="molecule type" value="Genomic_DNA"/>
</dbReference>
<organism evidence="2 3">
    <name type="scientific">Gordonia bronchialis (strain ATCC 25592 / DSM 43247 / BCRC 13721 / JCM 3198 / KCTC 3076 / NBRC 16047 / NCTC 10667)</name>
    <name type="common">Rhodococcus bronchialis</name>
    <dbReference type="NCBI Taxonomy" id="526226"/>
    <lineage>
        <taxon>Bacteria</taxon>
        <taxon>Bacillati</taxon>
        <taxon>Actinomycetota</taxon>
        <taxon>Actinomycetes</taxon>
        <taxon>Mycobacteriales</taxon>
        <taxon>Gordoniaceae</taxon>
        <taxon>Gordonia</taxon>
    </lineage>
</organism>
<dbReference type="HOGENOM" id="CLU_859867_0_0_11"/>
<dbReference type="eggNOG" id="ENOG5033VFQ">
    <property type="taxonomic scope" value="Bacteria"/>
</dbReference>
<dbReference type="RefSeq" id="WP_012833898.1">
    <property type="nucleotide sequence ID" value="NC_013441.1"/>
</dbReference>
<evidence type="ECO:0000313" key="3">
    <source>
        <dbReference type="Proteomes" id="UP000001219"/>
    </source>
</evidence>
<dbReference type="KEGG" id="gbr:Gbro_2089"/>